<evidence type="ECO:0000313" key="1">
    <source>
        <dbReference type="EMBL" id="CDW80933.1"/>
    </source>
</evidence>
<organism evidence="1 2">
    <name type="scientific">Stylonychia lemnae</name>
    <name type="common">Ciliate</name>
    <dbReference type="NCBI Taxonomy" id="5949"/>
    <lineage>
        <taxon>Eukaryota</taxon>
        <taxon>Sar</taxon>
        <taxon>Alveolata</taxon>
        <taxon>Ciliophora</taxon>
        <taxon>Intramacronucleata</taxon>
        <taxon>Spirotrichea</taxon>
        <taxon>Stichotrichia</taxon>
        <taxon>Sporadotrichida</taxon>
        <taxon>Oxytrichidae</taxon>
        <taxon>Stylonychinae</taxon>
        <taxon>Stylonychia</taxon>
    </lineage>
</organism>
<keyword evidence="2" id="KW-1185">Reference proteome</keyword>
<protein>
    <submittedName>
        <fullName evidence="1">Uncharacterized protein</fullName>
    </submittedName>
</protein>
<dbReference type="AlphaFoldDB" id="A0A078AJH5"/>
<evidence type="ECO:0000313" key="2">
    <source>
        <dbReference type="Proteomes" id="UP000039865"/>
    </source>
</evidence>
<sequence length="85" mass="10149">MNNFNPSRLGHQYAVTIFQTDLRKQVFEDKNRAISTDSVKIYAFDMFKDNEEMSQEFSAILQHQQIKDESDYIMAQDKRANQIYY</sequence>
<name>A0A078AJH5_STYLE</name>
<dbReference type="Proteomes" id="UP000039865">
    <property type="component" value="Unassembled WGS sequence"/>
</dbReference>
<dbReference type="InParanoid" id="A0A078AJH5"/>
<proteinExistence type="predicted"/>
<reference evidence="1 2" key="1">
    <citation type="submission" date="2014-06" db="EMBL/GenBank/DDBJ databases">
        <authorList>
            <person name="Swart Estienne"/>
        </authorList>
    </citation>
    <scope>NUCLEOTIDE SEQUENCE [LARGE SCALE GENOMIC DNA]</scope>
    <source>
        <strain evidence="1 2">130c</strain>
    </source>
</reference>
<gene>
    <name evidence="1" type="primary">Contig14177.g15109</name>
    <name evidence="1" type="ORF">STYLEM_9939</name>
</gene>
<dbReference type="EMBL" id="CCKQ01009450">
    <property type="protein sequence ID" value="CDW80933.1"/>
    <property type="molecule type" value="Genomic_DNA"/>
</dbReference>
<accession>A0A078AJH5</accession>